<evidence type="ECO:0000313" key="3">
    <source>
        <dbReference type="Proteomes" id="UP001620295"/>
    </source>
</evidence>
<gene>
    <name evidence="2" type="ORF">ACI2L5_49040</name>
</gene>
<reference evidence="2 3" key="1">
    <citation type="submission" date="2024-11" db="EMBL/GenBank/DDBJ databases">
        <title>The Natural Products Discovery Center: Release of the First 8490 Sequenced Strains for Exploring Actinobacteria Biosynthetic Diversity.</title>
        <authorList>
            <person name="Kalkreuter E."/>
            <person name="Kautsar S.A."/>
            <person name="Yang D."/>
            <person name="Bader C.D."/>
            <person name="Teijaro C.N."/>
            <person name="Fluegel L."/>
            <person name="Davis C.M."/>
            <person name="Simpson J.R."/>
            <person name="Lauterbach L."/>
            <person name="Steele A.D."/>
            <person name="Gui C."/>
            <person name="Meng S."/>
            <person name="Li G."/>
            <person name="Viehrig K."/>
            <person name="Ye F."/>
            <person name="Su P."/>
            <person name="Kiefer A.F."/>
            <person name="Nichols A."/>
            <person name="Cepeda A.J."/>
            <person name="Yan W."/>
            <person name="Fan B."/>
            <person name="Jiang Y."/>
            <person name="Adhikari A."/>
            <person name="Zheng C.-J."/>
            <person name="Schuster L."/>
            <person name="Cowan T.M."/>
            <person name="Smanski M.J."/>
            <person name="Chevrette M.G."/>
            <person name="De Carvalho L.P.S."/>
            <person name="Shen B."/>
        </authorList>
    </citation>
    <scope>NUCLEOTIDE SEQUENCE [LARGE SCALE GENOMIC DNA]</scope>
    <source>
        <strain evidence="2 3">NPDC020863</strain>
    </source>
</reference>
<evidence type="ECO:0008006" key="4">
    <source>
        <dbReference type="Google" id="ProtNLM"/>
    </source>
</evidence>
<protein>
    <recommendedName>
        <fullName evidence="4">Integrase</fullName>
    </recommendedName>
</protein>
<name>A0ABW8M3K9_9ACTN</name>
<dbReference type="Gene3D" id="1.10.443.10">
    <property type="entry name" value="Intergrase catalytic core"/>
    <property type="match status" value="1"/>
</dbReference>
<dbReference type="InterPro" id="IPR013762">
    <property type="entry name" value="Integrase-like_cat_sf"/>
</dbReference>
<evidence type="ECO:0000313" key="2">
    <source>
        <dbReference type="EMBL" id="MFK4272764.1"/>
    </source>
</evidence>
<dbReference type="EMBL" id="JBJDQH010000031">
    <property type="protein sequence ID" value="MFK4272764.1"/>
    <property type="molecule type" value="Genomic_DNA"/>
</dbReference>
<accession>A0ABW8M3K9</accession>
<dbReference type="Proteomes" id="UP001620295">
    <property type="component" value="Unassembled WGS sequence"/>
</dbReference>
<evidence type="ECO:0000256" key="1">
    <source>
        <dbReference type="ARBA" id="ARBA00023172"/>
    </source>
</evidence>
<dbReference type="RefSeq" id="WP_404748961.1">
    <property type="nucleotide sequence ID" value="NZ_JBJDQH010000031.1"/>
</dbReference>
<dbReference type="SUPFAM" id="SSF56349">
    <property type="entry name" value="DNA breaking-rejoining enzymes"/>
    <property type="match status" value="1"/>
</dbReference>
<keyword evidence="3" id="KW-1185">Reference proteome</keyword>
<sequence>MRAELRQIRFPRPEALDRDLLLEQGVELVVIKERLGHAHIGVTAAVYAYLRPDTTAKPSTLRVPINHPRRSGA</sequence>
<dbReference type="InterPro" id="IPR011010">
    <property type="entry name" value="DNA_brk_join_enz"/>
</dbReference>
<keyword evidence="1" id="KW-0233">DNA recombination</keyword>
<proteinExistence type="predicted"/>
<organism evidence="2 3">
    <name type="scientific">Streptomyces milbemycinicus</name>
    <dbReference type="NCBI Taxonomy" id="476552"/>
    <lineage>
        <taxon>Bacteria</taxon>
        <taxon>Bacillati</taxon>
        <taxon>Actinomycetota</taxon>
        <taxon>Actinomycetes</taxon>
        <taxon>Kitasatosporales</taxon>
        <taxon>Streptomycetaceae</taxon>
        <taxon>Streptomyces</taxon>
    </lineage>
</organism>
<comment type="caution">
    <text evidence="2">The sequence shown here is derived from an EMBL/GenBank/DDBJ whole genome shotgun (WGS) entry which is preliminary data.</text>
</comment>